<dbReference type="InterPro" id="IPR013655">
    <property type="entry name" value="PAS_fold_3"/>
</dbReference>
<dbReference type="SUPFAM" id="SSF55073">
    <property type="entry name" value="Nucleotide cyclase"/>
    <property type="match status" value="3"/>
</dbReference>
<dbReference type="InterPro" id="IPR029787">
    <property type="entry name" value="Nucleotide_cyclase"/>
</dbReference>
<dbReference type="NCBIfam" id="TIGR00229">
    <property type="entry name" value="sensory_box"/>
    <property type="match status" value="2"/>
</dbReference>
<dbReference type="CDD" id="cd00130">
    <property type="entry name" value="PAS"/>
    <property type="match status" value="2"/>
</dbReference>
<evidence type="ECO:0000313" key="5">
    <source>
        <dbReference type="EMBL" id="VYT58278.1"/>
    </source>
</evidence>
<dbReference type="InterPro" id="IPR000160">
    <property type="entry name" value="GGDEF_dom"/>
</dbReference>
<dbReference type="InterPro" id="IPR052155">
    <property type="entry name" value="Biofilm_reg_signaling"/>
</dbReference>
<gene>
    <name evidence="5" type="primary">cph2_1</name>
    <name evidence="5" type="ORF">CRLFYP8_00748</name>
</gene>
<dbReference type="PROSITE" id="PS50113">
    <property type="entry name" value="PAC"/>
    <property type="match status" value="2"/>
</dbReference>
<evidence type="ECO:0000259" key="4">
    <source>
        <dbReference type="PROSITE" id="PS50887"/>
    </source>
</evidence>
<feature type="domain" description="PAS" evidence="1">
    <location>
        <begin position="600"/>
        <end position="675"/>
    </location>
</feature>
<dbReference type="CDD" id="cd01949">
    <property type="entry name" value="GGDEF"/>
    <property type="match status" value="2"/>
</dbReference>
<feature type="domain" description="GGDEF" evidence="4">
    <location>
        <begin position="1030"/>
        <end position="1163"/>
    </location>
</feature>
<proteinExistence type="predicted"/>
<dbReference type="Gene3D" id="3.30.450.20">
    <property type="entry name" value="PAS domain"/>
    <property type="match status" value="4"/>
</dbReference>
<evidence type="ECO:0000259" key="1">
    <source>
        <dbReference type="PROSITE" id="PS50112"/>
    </source>
</evidence>
<dbReference type="NCBIfam" id="TIGR00254">
    <property type="entry name" value="GGDEF"/>
    <property type="match status" value="2"/>
</dbReference>
<dbReference type="PROSITE" id="PS50112">
    <property type="entry name" value="PAS"/>
    <property type="match status" value="1"/>
</dbReference>
<dbReference type="SMART" id="SM00052">
    <property type="entry name" value="EAL"/>
    <property type="match status" value="1"/>
</dbReference>
<feature type="domain" description="PAC" evidence="2">
    <location>
        <begin position="679"/>
        <end position="730"/>
    </location>
</feature>
<dbReference type="SMART" id="SM00267">
    <property type="entry name" value="GGDEF"/>
    <property type="match status" value="2"/>
</dbReference>
<dbReference type="Gene3D" id="3.20.20.450">
    <property type="entry name" value="EAL domain"/>
    <property type="match status" value="1"/>
</dbReference>
<sequence>MNENFNSAFYKKILDQINSNIYVTDVETDEIVYMNDYMKNTFQVSNTEGKKCWQILQSGMNKRCEFCKIKQLQESNSQKICVWYEKNTITEKTYLNHDTLELWDNKLYHIQNSIDVTEQLQLSVEATIDELTGIFNRNAGKKRIEELLTAEYLNEDFVVVLYDMNGLKWVNDTYGHLEGDRLLIFVAQNIKKRLKEPNFIFRLSGDEFIIVFLDTTVKGVEVWMDNILLTLNQERIKENIDYDTSFSYGIANIHVDENLTVSDVLSIADSQMYIQKRDYHILMNKKRLTNSQPKYNSIPLFEYNRDHLFESLSETIDDYLFVGNLKTSKFMYSRQMMIDFRLPNQILDNAAAFWGEKIHPDDKAGFLRSNQEIADGRAEQHTIYYRAKDASNRWIPLLCKGKMIRDKNGNPDLFAGTIRNLDKNREQASLEPNSLDTYLDTSYYIYEKNQSNKNNFLFQKSFYFVNIFDQQNDLKTKTDLLDFVNKNIPGGILAVQAHSGFPLYCFNQAILEYTQYSYEELCQITNGKFSNIIYEKDRQFVEREIFQQLERNDIYEIRYRIVCHGGHLLWVYERGKYVIDGHGQKLILSFFVDISHEMNNEQELRFINENSLDGVFKAALIEHFPILYANDGYYRIHGYTKKQFHHDLNDCAENLIYESDKARIRAQITDLIKNNQSQAILEYRIKKRDNSIAWIHISASFTSLLDQTIIMIGMVMDITKRKKLEDKLYRSQQLFKVAQTKTGLNIWEFDIQNKQVIGNPDSAIIRSYQNLTANIPESIIAQGLIHPQSINELKNLYHRLEKGAAPLSATIRVKQKDAKDKYLWEKITYTIVQHIDEKPAWAIGISEDVTEQKEIETRIYNEESLRKVLNEDIILNIRLNFSRDFIEDISLHSNEQYEKQLSDYTYDDIYKYLLQTIANEDDQKKFEKKYSKNQINDYIRTFTDIPTFEFRQKYLNGMILWVSLNMKTTISPQNNDVILFIYTKNIDIQKRRELALQNKAEIDEMSSLYNESTSQLMIETLLKKEYDPKKVNAFLLLDIDNFKQINHSGNFLFGDQIIRQMGQMIKKSISSSCIAARINGDTFSIFYHNAESKKVIYQAALQLQKKLSSIYHFQDIETQLTLTGGLIYLFSENMSYSQIHQCALHALDTAKRRGKNQILSYQEIEKVEFNFKIEMIINPNDFTILSMSPTGQIIFNCIFPVKKPIKCYELLHNRKSPCPFCSQQIDFEQTNMRECFVSKIDKLMYVKEQLSHYEGDTVRKIEMQDIPFNLAYENQDSDLQQFLEISWKNIDKNIQRENAFDNILRQLGTFFNAQNVLLFHQSDNQQKFSLTSKWNYNNQISNIKNTHFSKEHFENIVSAVAPQKYFVILDKNHFCYKNITELYFEKDVPLPLLFIGIYNKNKLVSCLLVETVKQHINASKSIEVIADVICKITTIYNLQTKYTYALTHDQKTGLSNYDSYIKTIRNINTDIYSTFGMIEITIINLKKYNQRYGIVQGDEILQFIAQTITKFFDKKSCYRISNAHFIVLCPDITYENFIHIYDTFYQELIEFYDQWIICEKVWEKNSLVLETMQEQLEEKTRHAVNKKIHSKLAKSDQSIAKILERLNTAFVNGKFLTFLQPKAHTKTNQICGAEALIRYNDPQKGIIPPGRFLPEIERAGLIRHIDLFILKDVCRILSNWLKTTWKPFPISINYSRATILEPGILEETNKIVESYNIPKELIEIEVTESIGSIDSASLKNIVNQFLAEGYKIALDDFGAEYSNIYILYSLHLSSLKLDRKIVSDIYHDHRAKLVIKNIINTCQQLDITCVAEGVETKEQLKVLKDLSCDVIQGYYLNKPLSEDDFKKISGITNPH</sequence>
<dbReference type="SMART" id="SM00086">
    <property type="entry name" value="PAC"/>
    <property type="match status" value="4"/>
</dbReference>
<dbReference type="RefSeq" id="WP_156635029.1">
    <property type="nucleotide sequence ID" value="NZ_CACRTL010000003.1"/>
</dbReference>
<feature type="domain" description="GGDEF" evidence="4">
    <location>
        <begin position="155"/>
        <end position="291"/>
    </location>
</feature>
<dbReference type="SUPFAM" id="SSF55785">
    <property type="entry name" value="PYP-like sensor domain (PAS domain)"/>
    <property type="match status" value="4"/>
</dbReference>
<reference evidence="5" key="1">
    <citation type="submission" date="2019-11" db="EMBL/GenBank/DDBJ databases">
        <authorList>
            <person name="Feng L."/>
        </authorList>
    </citation>
    <scope>NUCLEOTIDE SEQUENCE</scope>
    <source>
        <strain evidence="5">CramosumLFYP8</strain>
    </source>
</reference>
<dbReference type="CDD" id="cd01948">
    <property type="entry name" value="EAL"/>
    <property type="match status" value="1"/>
</dbReference>
<dbReference type="Gene3D" id="3.30.70.270">
    <property type="match status" value="3"/>
</dbReference>
<dbReference type="PANTHER" id="PTHR44757">
    <property type="entry name" value="DIGUANYLATE CYCLASE DGCP"/>
    <property type="match status" value="1"/>
</dbReference>
<dbReference type="Pfam" id="PF13188">
    <property type="entry name" value="PAS_8"/>
    <property type="match status" value="1"/>
</dbReference>
<dbReference type="Pfam" id="PF08447">
    <property type="entry name" value="PAS_3"/>
    <property type="match status" value="3"/>
</dbReference>
<dbReference type="Pfam" id="PF00563">
    <property type="entry name" value="EAL"/>
    <property type="match status" value="1"/>
</dbReference>
<dbReference type="SMART" id="SM00091">
    <property type="entry name" value="PAS"/>
    <property type="match status" value="4"/>
</dbReference>
<dbReference type="InterPro" id="IPR035965">
    <property type="entry name" value="PAS-like_dom_sf"/>
</dbReference>
<dbReference type="SUPFAM" id="SSF141868">
    <property type="entry name" value="EAL domain-like"/>
    <property type="match status" value="1"/>
</dbReference>
<dbReference type="InterPro" id="IPR000700">
    <property type="entry name" value="PAS-assoc_C"/>
</dbReference>
<feature type="domain" description="PAC" evidence="2">
    <location>
        <begin position="555"/>
        <end position="606"/>
    </location>
</feature>
<protein>
    <submittedName>
        <fullName evidence="5">Phytochrome-like protein cph2</fullName>
    </submittedName>
</protein>
<accession>A0A6N2XYH4</accession>
<evidence type="ECO:0000259" key="3">
    <source>
        <dbReference type="PROSITE" id="PS50883"/>
    </source>
</evidence>
<dbReference type="InterPro" id="IPR043128">
    <property type="entry name" value="Rev_trsase/Diguanyl_cyclase"/>
</dbReference>
<dbReference type="InterPro" id="IPR035919">
    <property type="entry name" value="EAL_sf"/>
</dbReference>
<dbReference type="InterPro" id="IPR001633">
    <property type="entry name" value="EAL_dom"/>
</dbReference>
<dbReference type="EMBL" id="CACRTL010000003">
    <property type="protein sequence ID" value="VYT58278.1"/>
    <property type="molecule type" value="Genomic_DNA"/>
</dbReference>
<dbReference type="InterPro" id="IPR000014">
    <property type="entry name" value="PAS"/>
</dbReference>
<feature type="domain" description="EAL" evidence="3">
    <location>
        <begin position="1599"/>
        <end position="1853"/>
    </location>
</feature>
<name>A0A6N2XYH4_9FIRM</name>
<evidence type="ECO:0000259" key="2">
    <source>
        <dbReference type="PROSITE" id="PS50113"/>
    </source>
</evidence>
<dbReference type="PROSITE" id="PS50887">
    <property type="entry name" value="GGDEF"/>
    <property type="match status" value="2"/>
</dbReference>
<dbReference type="Pfam" id="PF00990">
    <property type="entry name" value="GGDEF"/>
    <property type="match status" value="3"/>
</dbReference>
<dbReference type="PANTHER" id="PTHR44757:SF2">
    <property type="entry name" value="BIOFILM ARCHITECTURE MAINTENANCE PROTEIN MBAA"/>
    <property type="match status" value="1"/>
</dbReference>
<dbReference type="InterPro" id="IPR001610">
    <property type="entry name" value="PAC"/>
</dbReference>
<dbReference type="PROSITE" id="PS50883">
    <property type="entry name" value="EAL"/>
    <property type="match status" value="1"/>
</dbReference>
<organism evidence="5">
    <name type="scientific">Thomasclavelia ramosa</name>
    <dbReference type="NCBI Taxonomy" id="1547"/>
    <lineage>
        <taxon>Bacteria</taxon>
        <taxon>Bacillati</taxon>
        <taxon>Bacillota</taxon>
        <taxon>Erysipelotrichia</taxon>
        <taxon>Erysipelotrichales</taxon>
        <taxon>Coprobacillaceae</taxon>
        <taxon>Thomasclavelia</taxon>
    </lineage>
</organism>